<dbReference type="GO" id="GO:0005886">
    <property type="term" value="C:plasma membrane"/>
    <property type="evidence" value="ECO:0007669"/>
    <property type="project" value="TreeGrafter"/>
</dbReference>
<dbReference type="STRING" id="1238182.C882_4259"/>
<protein>
    <submittedName>
        <fullName evidence="7">YbbM seven transmembrane helix protein</fullName>
    </submittedName>
</protein>
<accession>K9H050</accession>
<dbReference type="RefSeq" id="WP_009540367.1">
    <property type="nucleotide sequence ID" value="NZ_ANHY01000007.1"/>
</dbReference>
<evidence type="ECO:0000256" key="4">
    <source>
        <dbReference type="ARBA" id="ARBA00022989"/>
    </source>
</evidence>
<keyword evidence="8" id="KW-1185">Reference proteome</keyword>
<comment type="subcellular location">
    <subcellularLocation>
        <location evidence="1">Membrane</location>
        <topology evidence="1">Multi-pass membrane protein</topology>
    </subcellularLocation>
</comment>
<keyword evidence="5 6" id="KW-0472">Membrane</keyword>
<keyword evidence="3 6" id="KW-0812">Transmembrane</keyword>
<evidence type="ECO:0000313" key="7">
    <source>
        <dbReference type="EMBL" id="EKV30922.1"/>
    </source>
</evidence>
<dbReference type="PATRIC" id="fig|1238182.3.peg.1921"/>
<feature type="transmembrane region" description="Helical" evidence="6">
    <location>
        <begin position="96"/>
        <end position="118"/>
    </location>
</feature>
<feature type="transmembrane region" description="Helical" evidence="6">
    <location>
        <begin position="66"/>
        <end position="84"/>
    </location>
</feature>
<name>K9H050_9PROT</name>
<evidence type="ECO:0000256" key="6">
    <source>
        <dbReference type="SAM" id="Phobius"/>
    </source>
</evidence>
<keyword evidence="4 6" id="KW-1133">Transmembrane helix</keyword>
<evidence type="ECO:0000256" key="2">
    <source>
        <dbReference type="ARBA" id="ARBA00005268"/>
    </source>
</evidence>
<proteinExistence type="inferred from homology"/>
<dbReference type="OrthoDB" id="9791807at2"/>
<dbReference type="AlphaFoldDB" id="K9H050"/>
<comment type="caution">
    <text evidence="7">The sequence shown here is derived from an EMBL/GenBank/DDBJ whole genome shotgun (WGS) entry which is preliminary data.</text>
</comment>
<dbReference type="Pfam" id="PF03649">
    <property type="entry name" value="UPF0014"/>
    <property type="match status" value="1"/>
</dbReference>
<dbReference type="eggNOG" id="COG0390">
    <property type="taxonomic scope" value="Bacteria"/>
</dbReference>
<dbReference type="EMBL" id="ANHY01000007">
    <property type="protein sequence ID" value="EKV30922.1"/>
    <property type="molecule type" value="Genomic_DNA"/>
</dbReference>
<comment type="similarity">
    <text evidence="2">Belongs to the UPF0014 family.</text>
</comment>
<dbReference type="PANTHER" id="PTHR30028">
    <property type="entry name" value="UPF0014 INNER MEMBRANE PROTEIN YBBM-RELATED"/>
    <property type="match status" value="1"/>
</dbReference>
<evidence type="ECO:0000256" key="3">
    <source>
        <dbReference type="ARBA" id="ARBA00022692"/>
    </source>
</evidence>
<evidence type="ECO:0000256" key="5">
    <source>
        <dbReference type="ARBA" id="ARBA00023136"/>
    </source>
</evidence>
<sequence length="268" mass="28125">MIETAEPLSWLDLAWSAALILLAGGLSVVWNLGIHRRLLIAAARATVQLLLLALVLEALFATASPWLTAAAAAVMLGFAGREIFGRQDRRLAGGWGYGVGGAAITVAASVVTLFALTTSVRPDPWYDARYAIPLLGMILGNVMTGIAVGLNTLTAACARETAAIEAQLALGATRWEALNAPIRHALRTGLIGIVNSMAAAGIVFIPGMMTGQILAGQSPEQAARYQLLILFLIAGATAIGAVMAVLLAAARLTDDRHRLRLDRLRGTK</sequence>
<reference evidence="7 8" key="1">
    <citation type="journal article" date="2013" name="Genome Announc.">
        <title>Draft Genome Sequence of an Alphaproteobacterium, Caenispirillum salinarum AK4(T), Isolated from a Solar Saltern.</title>
        <authorList>
            <person name="Khatri I."/>
            <person name="Singh A."/>
            <person name="Korpole S."/>
            <person name="Pinnaka A.K."/>
            <person name="Subramanian S."/>
        </authorList>
    </citation>
    <scope>NUCLEOTIDE SEQUENCE [LARGE SCALE GENOMIC DNA]</scope>
    <source>
        <strain evidence="7 8">AK4</strain>
    </source>
</reference>
<evidence type="ECO:0000256" key="1">
    <source>
        <dbReference type="ARBA" id="ARBA00004141"/>
    </source>
</evidence>
<organism evidence="7 8">
    <name type="scientific">Caenispirillum salinarum AK4</name>
    <dbReference type="NCBI Taxonomy" id="1238182"/>
    <lineage>
        <taxon>Bacteria</taxon>
        <taxon>Pseudomonadati</taxon>
        <taxon>Pseudomonadota</taxon>
        <taxon>Alphaproteobacteria</taxon>
        <taxon>Rhodospirillales</taxon>
        <taxon>Novispirillaceae</taxon>
        <taxon>Caenispirillum</taxon>
    </lineage>
</organism>
<feature type="transmembrane region" description="Helical" evidence="6">
    <location>
        <begin position="13"/>
        <end position="32"/>
    </location>
</feature>
<feature type="transmembrane region" description="Helical" evidence="6">
    <location>
        <begin position="227"/>
        <end position="250"/>
    </location>
</feature>
<feature type="transmembrane region" description="Helical" evidence="6">
    <location>
        <begin position="190"/>
        <end position="215"/>
    </location>
</feature>
<dbReference type="PANTHER" id="PTHR30028:SF0">
    <property type="entry name" value="PROTEIN ALUMINUM SENSITIVE 3"/>
    <property type="match status" value="1"/>
</dbReference>
<dbReference type="Proteomes" id="UP000009881">
    <property type="component" value="Unassembled WGS sequence"/>
</dbReference>
<feature type="transmembrane region" description="Helical" evidence="6">
    <location>
        <begin position="39"/>
        <end position="60"/>
    </location>
</feature>
<evidence type="ECO:0000313" key="8">
    <source>
        <dbReference type="Proteomes" id="UP000009881"/>
    </source>
</evidence>
<gene>
    <name evidence="7" type="ORF">C882_4259</name>
</gene>
<feature type="transmembrane region" description="Helical" evidence="6">
    <location>
        <begin position="130"/>
        <end position="150"/>
    </location>
</feature>
<dbReference type="InterPro" id="IPR005226">
    <property type="entry name" value="UPF0014_fam"/>
</dbReference>